<dbReference type="Gene3D" id="3.40.20.10">
    <property type="entry name" value="Severin"/>
    <property type="match status" value="1"/>
</dbReference>
<sequence>MYTHASHIPQPPHSAGARPQGFRTKINPAQIPSATEAIEFDRHQWEDSTYSGIPGEHVPLSTSDHASIDQGNSTPKFIRMTTWNVPYTSKLAADCALPIVAAIQPFADQDPRDEPIPIVDFGEHGPPRCAGCRAYINPWCTWTRGGSTWSCNLCSRETEVSSEYFCNLDAHNMRRMDHDQRMELNRGTVDFIVSEEYWATNPPERLSMPYFSVERPQTGPRRPGPMKYLFAFDVSGEALHSGILHTACAVLRDLLFGPNACFPSQSELAIVTFDTSLHFYDLSSDIVSMLVVSDIDEVFVPLRTGLFVKPADHQSAIENLLTSLPDRFVQMPFADAALGSLLRASVAALSGHGGQVVVFQSTMPRLGPGALLEEPREAELYDTPKETTLYVPRDNTWREIGSECVEEGIGVSMFLTMSKYIDVGSIGEVASITGGELFFHPRFTPARDGPVLAAQLDRLIRRTTAYNCMMRIRVSNGLRISGYSGNFNRRGGTDLEFGVMDADKAISVTIKHTGSLDVRAYAYLQSAVLYTTVDGQRRVRTCNLALPVVELAWNVFQFADMDTTVYHLAREAVAQTGSERLSNIRDDLTESCSAVLLAYRKKCSNTSSIDQLILPEAYKALPMFSLAIQKSKPLRAARNVSSDVRNYHRHRMLSIGVRQMIHLLYPPLLALHDLSDSAGFADPSTGRLEMPDIMRDSHLYMEGHGVYLIDNGEMMVVWIGGSVSPQLLLDMFGVDDLMLLDSQMISLPRLDTRLSMQVNNIIDHRRHQRGGRLPKFSIARQNLDAAEIEFSDMLVEDQNTGAMAYSDCMSLETEQRASDSSVAPDLSVVHNQIKQVVSPPGPLVLPCRSLSASFETEVRWVVE</sequence>
<dbReference type="GO" id="GO:0000149">
    <property type="term" value="F:SNARE binding"/>
    <property type="evidence" value="ECO:0007669"/>
    <property type="project" value="TreeGrafter"/>
</dbReference>
<dbReference type="InterPro" id="IPR007123">
    <property type="entry name" value="Gelsolin-like_dom"/>
</dbReference>
<evidence type="ECO:0000256" key="4">
    <source>
        <dbReference type="SAM" id="MobiDB-lite"/>
    </source>
</evidence>
<evidence type="ECO:0000259" key="6">
    <source>
        <dbReference type="Pfam" id="PF04810"/>
    </source>
</evidence>
<evidence type="ECO:0000313" key="11">
    <source>
        <dbReference type="Proteomes" id="UP001295794"/>
    </source>
</evidence>
<dbReference type="Gene3D" id="1.20.120.730">
    <property type="entry name" value="Sec23/Sec24 helical domain"/>
    <property type="match status" value="1"/>
</dbReference>
<dbReference type="Pfam" id="PF04811">
    <property type="entry name" value="Sec23_trunk"/>
    <property type="match status" value="1"/>
</dbReference>
<dbReference type="InterPro" id="IPR029006">
    <property type="entry name" value="ADF-H/Gelsolin-like_dom_sf"/>
</dbReference>
<dbReference type="GO" id="GO:0090110">
    <property type="term" value="P:COPII-coated vesicle cargo loading"/>
    <property type="evidence" value="ECO:0007669"/>
    <property type="project" value="TreeGrafter"/>
</dbReference>
<evidence type="ECO:0008006" key="12">
    <source>
        <dbReference type="Google" id="ProtNLM"/>
    </source>
</evidence>
<dbReference type="Pfam" id="PF00626">
    <property type="entry name" value="Gelsolin"/>
    <property type="match status" value="1"/>
</dbReference>
<dbReference type="PANTHER" id="PTHR13803:SF4">
    <property type="entry name" value="SECRETORY 24CD, ISOFORM C"/>
    <property type="match status" value="1"/>
</dbReference>
<dbReference type="EMBL" id="CAVNYO010000007">
    <property type="protein sequence ID" value="CAK5262045.1"/>
    <property type="molecule type" value="Genomic_DNA"/>
</dbReference>
<accession>A0AAD2JU49</accession>
<feature type="domain" description="Sec23/Sec24 helical" evidence="8">
    <location>
        <begin position="560"/>
        <end position="661"/>
    </location>
</feature>
<dbReference type="SUPFAM" id="SSF82754">
    <property type="entry name" value="C-terminal, gelsolin-like domain of Sec23/24"/>
    <property type="match status" value="1"/>
</dbReference>
<dbReference type="Gene3D" id="2.60.40.1670">
    <property type="entry name" value="beta-sandwich domain of Sec23/24"/>
    <property type="match status" value="1"/>
</dbReference>
<dbReference type="InterPro" id="IPR036175">
    <property type="entry name" value="Sec23/24_helical_dom_sf"/>
</dbReference>
<evidence type="ECO:0000313" key="10">
    <source>
        <dbReference type="EMBL" id="CAK5262045.1"/>
    </source>
</evidence>
<feature type="domain" description="Zinc finger Sec23/Sec24-type" evidence="6">
    <location>
        <begin position="126"/>
        <end position="164"/>
    </location>
</feature>
<dbReference type="InterPro" id="IPR006895">
    <property type="entry name" value="Znf_Sec23_Sec24"/>
</dbReference>
<dbReference type="InterPro" id="IPR036174">
    <property type="entry name" value="Znf_Sec23_Sec24_sf"/>
</dbReference>
<organism evidence="10 11">
    <name type="scientific">Mycena citricolor</name>
    <dbReference type="NCBI Taxonomy" id="2018698"/>
    <lineage>
        <taxon>Eukaryota</taxon>
        <taxon>Fungi</taxon>
        <taxon>Dikarya</taxon>
        <taxon>Basidiomycota</taxon>
        <taxon>Agaricomycotina</taxon>
        <taxon>Agaricomycetes</taxon>
        <taxon>Agaricomycetidae</taxon>
        <taxon>Agaricales</taxon>
        <taxon>Marasmiineae</taxon>
        <taxon>Mycenaceae</taxon>
        <taxon>Mycena</taxon>
    </lineage>
</organism>
<comment type="similarity">
    <text evidence="1">Belongs to the SEC23/SEC24 family. SEC24 subfamily.</text>
</comment>
<dbReference type="SUPFAM" id="SSF81995">
    <property type="entry name" value="beta-sandwich domain of Sec23/24"/>
    <property type="match status" value="1"/>
</dbReference>
<dbReference type="SUPFAM" id="SSF53300">
    <property type="entry name" value="vWA-like"/>
    <property type="match status" value="1"/>
</dbReference>
<dbReference type="Pfam" id="PF04815">
    <property type="entry name" value="Sec23_helical"/>
    <property type="match status" value="1"/>
</dbReference>
<dbReference type="InterPro" id="IPR006900">
    <property type="entry name" value="Sec23/24_helical_dom"/>
</dbReference>
<dbReference type="Gene3D" id="3.40.50.410">
    <property type="entry name" value="von Willebrand factor, type A domain"/>
    <property type="match status" value="1"/>
</dbReference>
<evidence type="ECO:0000256" key="3">
    <source>
        <dbReference type="ARBA" id="ARBA00022927"/>
    </source>
</evidence>
<feature type="domain" description="Sec23/Sec24 trunk" evidence="7">
    <location>
        <begin position="224"/>
        <end position="459"/>
    </location>
</feature>
<dbReference type="Gene3D" id="2.30.30.380">
    <property type="entry name" value="Zn-finger domain of Sec23/24"/>
    <property type="match status" value="1"/>
</dbReference>
<dbReference type="AlphaFoldDB" id="A0AAD2JU49"/>
<reference evidence="10" key="1">
    <citation type="submission" date="2023-11" db="EMBL/GenBank/DDBJ databases">
        <authorList>
            <person name="De Vega J J."/>
            <person name="De Vega J J."/>
        </authorList>
    </citation>
    <scope>NUCLEOTIDE SEQUENCE</scope>
</reference>
<keyword evidence="11" id="KW-1185">Reference proteome</keyword>
<evidence type="ECO:0000259" key="7">
    <source>
        <dbReference type="Pfam" id="PF04811"/>
    </source>
</evidence>
<feature type="region of interest" description="Disordered" evidence="4">
    <location>
        <begin position="1"/>
        <end position="23"/>
    </location>
</feature>
<keyword evidence="3" id="KW-0653">Protein transport</keyword>
<feature type="domain" description="Sec23/Sec24 beta-sandwich" evidence="9">
    <location>
        <begin position="465"/>
        <end position="549"/>
    </location>
</feature>
<evidence type="ECO:0000259" key="5">
    <source>
        <dbReference type="Pfam" id="PF00626"/>
    </source>
</evidence>
<feature type="domain" description="Gelsolin-like" evidence="5">
    <location>
        <begin position="704"/>
        <end position="756"/>
    </location>
</feature>
<comment type="caution">
    <text evidence="10">The sequence shown here is derived from an EMBL/GenBank/DDBJ whole genome shotgun (WGS) entry which is preliminary data.</text>
</comment>
<dbReference type="InterPro" id="IPR036465">
    <property type="entry name" value="vWFA_dom_sf"/>
</dbReference>
<dbReference type="InterPro" id="IPR036180">
    <property type="entry name" value="Gelsolin-like_dom_sf"/>
</dbReference>
<proteinExistence type="inferred from homology"/>
<dbReference type="Proteomes" id="UP001295794">
    <property type="component" value="Unassembled WGS sequence"/>
</dbReference>
<gene>
    <name evidence="10" type="ORF">MYCIT1_LOCUS452</name>
</gene>
<dbReference type="SUPFAM" id="SSF81811">
    <property type="entry name" value="Helical domain of Sec23/24"/>
    <property type="match status" value="1"/>
</dbReference>
<dbReference type="PANTHER" id="PTHR13803">
    <property type="entry name" value="SEC24-RELATED PROTEIN"/>
    <property type="match status" value="1"/>
</dbReference>
<dbReference type="InterPro" id="IPR006896">
    <property type="entry name" value="Sec23/24_trunk_dom"/>
</dbReference>
<dbReference type="InterPro" id="IPR012990">
    <property type="entry name" value="Beta-sandwich_Sec23_24"/>
</dbReference>
<dbReference type="InterPro" id="IPR050550">
    <property type="entry name" value="SEC23_SEC24_subfamily"/>
</dbReference>
<evidence type="ECO:0000259" key="8">
    <source>
        <dbReference type="Pfam" id="PF04815"/>
    </source>
</evidence>
<dbReference type="SUPFAM" id="SSF82919">
    <property type="entry name" value="Zn-finger domain of Sec23/24"/>
    <property type="match status" value="1"/>
</dbReference>
<dbReference type="Pfam" id="PF08033">
    <property type="entry name" value="Sec23_BS"/>
    <property type="match status" value="1"/>
</dbReference>
<evidence type="ECO:0000256" key="1">
    <source>
        <dbReference type="ARBA" id="ARBA00008334"/>
    </source>
</evidence>
<evidence type="ECO:0000256" key="2">
    <source>
        <dbReference type="ARBA" id="ARBA00022448"/>
    </source>
</evidence>
<dbReference type="GO" id="GO:0070971">
    <property type="term" value="C:endoplasmic reticulum exit site"/>
    <property type="evidence" value="ECO:0007669"/>
    <property type="project" value="TreeGrafter"/>
</dbReference>
<dbReference type="GO" id="GO:0030127">
    <property type="term" value="C:COPII vesicle coat"/>
    <property type="evidence" value="ECO:0007669"/>
    <property type="project" value="InterPro"/>
</dbReference>
<protein>
    <recommendedName>
        <fullName evidence="12">Sec24-like protein</fullName>
    </recommendedName>
</protein>
<dbReference type="Pfam" id="PF04810">
    <property type="entry name" value="zf-Sec23_Sec24"/>
    <property type="match status" value="1"/>
</dbReference>
<dbReference type="GO" id="GO:0006886">
    <property type="term" value="P:intracellular protein transport"/>
    <property type="evidence" value="ECO:0007669"/>
    <property type="project" value="InterPro"/>
</dbReference>
<name>A0AAD2JU49_9AGAR</name>
<dbReference type="GO" id="GO:0008270">
    <property type="term" value="F:zinc ion binding"/>
    <property type="evidence" value="ECO:0007669"/>
    <property type="project" value="InterPro"/>
</dbReference>
<keyword evidence="2" id="KW-0813">Transport</keyword>
<evidence type="ECO:0000259" key="9">
    <source>
        <dbReference type="Pfam" id="PF08033"/>
    </source>
</evidence>